<dbReference type="STRING" id="596324.TREVI0001_1808"/>
<dbReference type="eggNOG" id="ENOG5032J02">
    <property type="taxonomic scope" value="Bacteria"/>
</dbReference>
<keyword evidence="1" id="KW-0472">Membrane</keyword>
<organism evidence="2 3">
    <name type="scientific">Treponema vincentii ATCC 35580</name>
    <dbReference type="NCBI Taxonomy" id="596324"/>
    <lineage>
        <taxon>Bacteria</taxon>
        <taxon>Pseudomonadati</taxon>
        <taxon>Spirochaetota</taxon>
        <taxon>Spirochaetia</taxon>
        <taxon>Spirochaetales</taxon>
        <taxon>Treponemataceae</taxon>
        <taxon>Treponema</taxon>
    </lineage>
</organism>
<evidence type="ECO:0000256" key="1">
    <source>
        <dbReference type="SAM" id="Phobius"/>
    </source>
</evidence>
<protein>
    <submittedName>
        <fullName evidence="2">Uncharacterized protein</fullName>
    </submittedName>
</protein>
<proteinExistence type="predicted"/>
<accession>C8PP65</accession>
<evidence type="ECO:0000313" key="2">
    <source>
        <dbReference type="EMBL" id="EEV20637.1"/>
    </source>
</evidence>
<feature type="transmembrane region" description="Helical" evidence="1">
    <location>
        <begin position="12"/>
        <end position="32"/>
    </location>
</feature>
<gene>
    <name evidence="2" type="ORF">TREVI0001_1808</name>
</gene>
<keyword evidence="1" id="KW-0812">Transmembrane</keyword>
<keyword evidence="1" id="KW-1133">Transmembrane helix</keyword>
<comment type="caution">
    <text evidence="2">The sequence shown here is derived from an EMBL/GenBank/DDBJ whole genome shotgun (WGS) entry which is preliminary data.</text>
</comment>
<dbReference type="EMBL" id="ACYH01000027">
    <property type="protein sequence ID" value="EEV20637.1"/>
    <property type="molecule type" value="Genomic_DNA"/>
</dbReference>
<name>C8PP65_9SPIR</name>
<dbReference type="Proteomes" id="UP000004509">
    <property type="component" value="Unassembled WGS sequence"/>
</dbReference>
<dbReference type="OrthoDB" id="360648at2"/>
<sequence>MTDTAQRLLKKYAVLTGLLLVFFASFFGLSYLRKKADAQYLTAAADKLCRTYPGFNGRQIAVLGPDNSGLSGLPFQAVLSASYSGHKAFAFILPVTGKYGVYPAVFFYEQSIGCIFCGLAGIDAIPEQAEQYGITQTTIAMHRNKIETLMERQAQQL</sequence>
<reference evidence="2 3" key="1">
    <citation type="submission" date="2009-07" db="EMBL/GenBank/DDBJ databases">
        <authorList>
            <person name="Madupu R."/>
            <person name="Sebastian Y."/>
            <person name="Durkin A.S."/>
            <person name="Torralba M."/>
            <person name="Methe B."/>
            <person name="Sutton G.G."/>
            <person name="Strausberg R.L."/>
            <person name="Nelson K.E."/>
        </authorList>
    </citation>
    <scope>NUCLEOTIDE SEQUENCE [LARGE SCALE GENOMIC DNA]</scope>
    <source>
        <strain evidence="2 3">ATCC 35580</strain>
    </source>
</reference>
<dbReference type="AlphaFoldDB" id="C8PP65"/>
<evidence type="ECO:0000313" key="3">
    <source>
        <dbReference type="Proteomes" id="UP000004509"/>
    </source>
</evidence>
<dbReference type="RefSeq" id="WP_006188341.1">
    <property type="nucleotide sequence ID" value="NZ_ACYH01000027.1"/>
</dbReference>